<keyword evidence="4" id="KW-1185">Reference proteome</keyword>
<dbReference type="InterPro" id="IPR050300">
    <property type="entry name" value="GDXG_lipolytic_enzyme"/>
</dbReference>
<sequence length="312" mass="32845">MFSIDKELFEAASAIAAAAPPTPPVVDDWKTRRANIDALYNGLAAVATPDDSIEIVDFTVPSSDGHAIPLRLYKPENVPNALVVYVHGGGLIAGGLDGYDHVCRRYASEAGVAMIAVDYRLAPESPFPAAVEDCVTAVQWAIEHAAERVPGACVALMGDSAGGGLAAATALVCRDRQIGPLAAQILVYPMLDDRTAVADPAVEPFLAWTVADNITGWRAYLGDKYGTDDVPASASAARAGSLHDLPTAYLEVGQLDLFCAETVAYATRLMEHGVAVHLSVRPGAFHGYDQLAPTSRIAQSAFADRVAFLQGL</sequence>
<dbReference type="RefSeq" id="WP_121160266.1">
    <property type="nucleotide sequence ID" value="NZ_RBKT01000001.1"/>
</dbReference>
<reference evidence="3 4" key="1">
    <citation type="submission" date="2018-10" db="EMBL/GenBank/DDBJ databases">
        <title>Sequencing the genomes of 1000 actinobacteria strains.</title>
        <authorList>
            <person name="Klenk H.-P."/>
        </authorList>
    </citation>
    <scope>NUCLEOTIDE SEQUENCE [LARGE SCALE GENOMIC DNA]</scope>
    <source>
        <strain evidence="3 4">DSM 45175</strain>
    </source>
</reference>
<dbReference type="Proteomes" id="UP000277671">
    <property type="component" value="Unassembled WGS sequence"/>
</dbReference>
<dbReference type="PANTHER" id="PTHR48081">
    <property type="entry name" value="AB HYDROLASE SUPERFAMILY PROTEIN C4A8.06C"/>
    <property type="match status" value="1"/>
</dbReference>
<proteinExistence type="predicted"/>
<keyword evidence="1" id="KW-0378">Hydrolase</keyword>
<dbReference type="OrthoDB" id="3181909at2"/>
<evidence type="ECO:0000256" key="1">
    <source>
        <dbReference type="ARBA" id="ARBA00022801"/>
    </source>
</evidence>
<name>A0A495JTA3_9ACTN</name>
<protein>
    <submittedName>
        <fullName evidence="3">Acetyl esterase/lipase</fullName>
    </submittedName>
</protein>
<dbReference type="Pfam" id="PF07859">
    <property type="entry name" value="Abhydrolase_3"/>
    <property type="match status" value="1"/>
</dbReference>
<evidence type="ECO:0000313" key="3">
    <source>
        <dbReference type="EMBL" id="RKR92237.1"/>
    </source>
</evidence>
<organism evidence="3 4">
    <name type="scientific">Micromonospora pisi</name>
    <dbReference type="NCBI Taxonomy" id="589240"/>
    <lineage>
        <taxon>Bacteria</taxon>
        <taxon>Bacillati</taxon>
        <taxon>Actinomycetota</taxon>
        <taxon>Actinomycetes</taxon>
        <taxon>Micromonosporales</taxon>
        <taxon>Micromonosporaceae</taxon>
        <taxon>Micromonospora</taxon>
    </lineage>
</organism>
<evidence type="ECO:0000313" key="4">
    <source>
        <dbReference type="Proteomes" id="UP000277671"/>
    </source>
</evidence>
<dbReference type="InterPro" id="IPR013094">
    <property type="entry name" value="AB_hydrolase_3"/>
</dbReference>
<accession>A0A495JTA3</accession>
<dbReference type="Gene3D" id="3.40.50.1820">
    <property type="entry name" value="alpha/beta hydrolase"/>
    <property type="match status" value="1"/>
</dbReference>
<dbReference type="InterPro" id="IPR029058">
    <property type="entry name" value="AB_hydrolase_fold"/>
</dbReference>
<comment type="caution">
    <text evidence="3">The sequence shown here is derived from an EMBL/GenBank/DDBJ whole genome shotgun (WGS) entry which is preliminary data.</text>
</comment>
<dbReference type="EMBL" id="RBKT01000001">
    <property type="protein sequence ID" value="RKR92237.1"/>
    <property type="molecule type" value="Genomic_DNA"/>
</dbReference>
<dbReference type="GO" id="GO:0016787">
    <property type="term" value="F:hydrolase activity"/>
    <property type="evidence" value="ECO:0007669"/>
    <property type="project" value="UniProtKB-KW"/>
</dbReference>
<evidence type="ECO:0000259" key="2">
    <source>
        <dbReference type="Pfam" id="PF07859"/>
    </source>
</evidence>
<gene>
    <name evidence="3" type="ORF">BDK92_6675</name>
</gene>
<dbReference type="AlphaFoldDB" id="A0A495JTA3"/>
<dbReference type="SUPFAM" id="SSF53474">
    <property type="entry name" value="alpha/beta-Hydrolases"/>
    <property type="match status" value="1"/>
</dbReference>
<dbReference type="PANTHER" id="PTHR48081:SF8">
    <property type="entry name" value="ALPHA_BETA HYDROLASE FOLD-3 DOMAIN-CONTAINING PROTEIN-RELATED"/>
    <property type="match status" value="1"/>
</dbReference>
<feature type="domain" description="Alpha/beta hydrolase fold-3" evidence="2">
    <location>
        <begin position="83"/>
        <end position="288"/>
    </location>
</feature>